<evidence type="ECO:0000256" key="5">
    <source>
        <dbReference type="SAM" id="MobiDB-lite"/>
    </source>
</evidence>
<evidence type="ECO:0000256" key="3">
    <source>
        <dbReference type="ARBA" id="ARBA00023242"/>
    </source>
</evidence>
<keyword evidence="8" id="KW-1185">Reference proteome</keyword>
<feature type="region of interest" description="Disordered" evidence="5">
    <location>
        <begin position="179"/>
        <end position="198"/>
    </location>
</feature>
<sequence length="752" mass="86397">MLRSCEYRDDEFTLPELQNSHPNCDNFQEANSKAFIDTSMLTIETAQSENEQTFEPNNLVNSLPNETSFSLSSLVNESPCFETSITKDNIFDDQVEILSKQVSNSNEIFKNCLGQKRKIDSVSETVSPNPVQTHLNKRKRSFVVRKNQIDEDDVFEDDDPDDLEKIPSDENDFELISKSSKKEENDEQLNQSLSSSDVFQTNSDQIKIKRPKALPEKATKIMKEWYEKNLHNPYPTDDERRTMAEQGEINENQVKAWFANKRNRSCNTKNKQKQKSFPFEEIKKITPEIPQIVNIEDKTLKPIIKPKVLAKKSETPKNFDHQNKFKFNSTNYPTYSQYPTNLDETKNPMNPRFLCKQPQNNIPYYPYIPKPEPKFVDLNNNYFNPYLNQANNYEYCSNPRFMYTSPVAHNESQFIHHQNFINPSIPNGLQFYDNLPPPLNYTQSCAHNFYSDPSLIECTQCPTCIPELAQNEIHNISSNNPTPLNANQQCDTPPPIKPTFRSDELKSEKNQSICRNQQAKYMQNENQKRNNFYNYQCQNNNPGLSYPEYIPIQSNNSNYIKSSLISDAFNTEPVTSLLDSLNQVQNSLSFPPSQGFIYPPNDYNGSTVTINNINYTNPNGSLINSISSILTKPTSTASPMETQNDMFLNNGVDNFGNMLNHLALNNLINNQNSVFNKRSKCNIINNKISHFSNEHDSRFTDSKAKEWCLKSHPKLANTLLNSYNYYPNSLMGNMQQNGSGFGSVNDAKKSQN</sequence>
<dbReference type="InterPro" id="IPR050224">
    <property type="entry name" value="TALE_homeobox"/>
</dbReference>
<feature type="domain" description="Homeobox" evidence="6">
    <location>
        <begin position="205"/>
        <end position="268"/>
    </location>
</feature>
<evidence type="ECO:0000259" key="6">
    <source>
        <dbReference type="PROSITE" id="PS50071"/>
    </source>
</evidence>
<proteinExistence type="predicted"/>
<dbReference type="OrthoDB" id="4187154at2759"/>
<comment type="subcellular location">
    <subcellularLocation>
        <location evidence="4">Nucleus</location>
    </subcellularLocation>
</comment>
<evidence type="ECO:0000313" key="7">
    <source>
        <dbReference type="EMBL" id="CAF0798879.1"/>
    </source>
</evidence>
<dbReference type="InterPro" id="IPR009057">
    <property type="entry name" value="Homeodomain-like_sf"/>
</dbReference>
<name>A0A813SRL5_9BILA</name>
<dbReference type="GO" id="GO:0003677">
    <property type="term" value="F:DNA binding"/>
    <property type="evidence" value="ECO:0007669"/>
    <property type="project" value="UniProtKB-UniRule"/>
</dbReference>
<dbReference type="SUPFAM" id="SSF46689">
    <property type="entry name" value="Homeodomain-like"/>
    <property type="match status" value="1"/>
</dbReference>
<dbReference type="Proteomes" id="UP000663879">
    <property type="component" value="Unassembled WGS sequence"/>
</dbReference>
<organism evidence="7 8">
    <name type="scientific">Brachionus calyciflorus</name>
    <dbReference type="NCBI Taxonomy" id="104777"/>
    <lineage>
        <taxon>Eukaryota</taxon>
        <taxon>Metazoa</taxon>
        <taxon>Spiralia</taxon>
        <taxon>Gnathifera</taxon>
        <taxon>Rotifera</taxon>
        <taxon>Eurotatoria</taxon>
        <taxon>Monogononta</taxon>
        <taxon>Pseudotrocha</taxon>
        <taxon>Ploima</taxon>
        <taxon>Brachionidae</taxon>
        <taxon>Brachionus</taxon>
    </lineage>
</organism>
<dbReference type="SMART" id="SM00389">
    <property type="entry name" value="HOX"/>
    <property type="match status" value="1"/>
</dbReference>
<dbReference type="Pfam" id="PF05920">
    <property type="entry name" value="Homeobox_KN"/>
    <property type="match status" value="1"/>
</dbReference>
<dbReference type="PROSITE" id="PS50071">
    <property type="entry name" value="HOMEOBOX_2"/>
    <property type="match status" value="1"/>
</dbReference>
<dbReference type="CDD" id="cd00086">
    <property type="entry name" value="homeodomain"/>
    <property type="match status" value="1"/>
</dbReference>
<comment type="caution">
    <text evidence="7">The sequence shown here is derived from an EMBL/GenBank/DDBJ whole genome shotgun (WGS) entry which is preliminary data.</text>
</comment>
<dbReference type="Gene3D" id="1.10.10.60">
    <property type="entry name" value="Homeodomain-like"/>
    <property type="match status" value="1"/>
</dbReference>
<feature type="compositionally biased region" description="Polar residues" evidence="5">
    <location>
        <begin position="188"/>
        <end position="198"/>
    </location>
</feature>
<evidence type="ECO:0000256" key="4">
    <source>
        <dbReference type="PROSITE-ProRule" id="PRU00108"/>
    </source>
</evidence>
<dbReference type="GO" id="GO:0006355">
    <property type="term" value="P:regulation of DNA-templated transcription"/>
    <property type="evidence" value="ECO:0007669"/>
    <property type="project" value="InterPro"/>
</dbReference>
<accession>A0A813SRL5</accession>
<protein>
    <recommendedName>
        <fullName evidence="6">Homeobox domain-containing protein</fullName>
    </recommendedName>
</protein>
<keyword evidence="2 4" id="KW-0371">Homeobox</keyword>
<dbReference type="InterPro" id="IPR008422">
    <property type="entry name" value="KN_HD"/>
</dbReference>
<evidence type="ECO:0000256" key="1">
    <source>
        <dbReference type="ARBA" id="ARBA00023125"/>
    </source>
</evidence>
<feature type="DNA-binding region" description="Homeobox" evidence="4">
    <location>
        <begin position="207"/>
        <end position="269"/>
    </location>
</feature>
<keyword evidence="1 4" id="KW-0238">DNA-binding</keyword>
<dbReference type="GO" id="GO:0005634">
    <property type="term" value="C:nucleus"/>
    <property type="evidence" value="ECO:0007669"/>
    <property type="project" value="UniProtKB-SubCell"/>
</dbReference>
<dbReference type="PANTHER" id="PTHR11850">
    <property type="entry name" value="HOMEOBOX PROTEIN TRANSCRIPTION FACTORS"/>
    <property type="match status" value="1"/>
</dbReference>
<evidence type="ECO:0000313" key="8">
    <source>
        <dbReference type="Proteomes" id="UP000663879"/>
    </source>
</evidence>
<reference evidence="7" key="1">
    <citation type="submission" date="2021-02" db="EMBL/GenBank/DDBJ databases">
        <authorList>
            <person name="Nowell W R."/>
        </authorList>
    </citation>
    <scope>NUCLEOTIDE SEQUENCE</scope>
    <source>
        <strain evidence="7">Ploen Becks lab</strain>
    </source>
</reference>
<dbReference type="InterPro" id="IPR001356">
    <property type="entry name" value="HD"/>
</dbReference>
<dbReference type="AlphaFoldDB" id="A0A813SRL5"/>
<dbReference type="EMBL" id="CAJNOC010000747">
    <property type="protein sequence ID" value="CAF0798879.1"/>
    <property type="molecule type" value="Genomic_DNA"/>
</dbReference>
<keyword evidence="3 4" id="KW-0539">Nucleus</keyword>
<feature type="region of interest" description="Disordered" evidence="5">
    <location>
        <begin position="151"/>
        <end position="173"/>
    </location>
</feature>
<feature type="compositionally biased region" description="Acidic residues" evidence="5">
    <location>
        <begin position="151"/>
        <end position="162"/>
    </location>
</feature>
<gene>
    <name evidence="7" type="ORF">OXX778_LOCUS6360</name>
</gene>
<evidence type="ECO:0000256" key="2">
    <source>
        <dbReference type="ARBA" id="ARBA00023155"/>
    </source>
</evidence>